<dbReference type="InterPro" id="IPR026341">
    <property type="entry name" value="T9SS_type_B"/>
</dbReference>
<feature type="domain" description="PKD" evidence="1">
    <location>
        <begin position="533"/>
        <end position="585"/>
    </location>
</feature>
<keyword evidence="3" id="KW-1185">Reference proteome</keyword>
<dbReference type="Proteomes" id="UP001156666">
    <property type="component" value="Unassembled WGS sequence"/>
</dbReference>
<reference evidence="2" key="2">
    <citation type="submission" date="2023-01" db="EMBL/GenBank/DDBJ databases">
        <title>Draft genome sequence of Portibacter lacus strain NBRC 108769.</title>
        <authorList>
            <person name="Sun Q."/>
            <person name="Mori K."/>
        </authorList>
    </citation>
    <scope>NUCLEOTIDE SEQUENCE</scope>
    <source>
        <strain evidence="2">NBRC 108769</strain>
    </source>
</reference>
<evidence type="ECO:0000259" key="1">
    <source>
        <dbReference type="PROSITE" id="PS50093"/>
    </source>
</evidence>
<protein>
    <recommendedName>
        <fullName evidence="1">PKD domain-containing protein</fullName>
    </recommendedName>
</protein>
<proteinExistence type="predicted"/>
<dbReference type="CDD" id="cd00146">
    <property type="entry name" value="PKD"/>
    <property type="match status" value="3"/>
</dbReference>
<dbReference type="InterPro" id="IPR013783">
    <property type="entry name" value="Ig-like_fold"/>
</dbReference>
<dbReference type="EMBL" id="BSOH01000005">
    <property type="protein sequence ID" value="GLR16222.1"/>
    <property type="molecule type" value="Genomic_DNA"/>
</dbReference>
<gene>
    <name evidence="2" type="ORF">GCM10007940_08370</name>
</gene>
<dbReference type="InterPro" id="IPR000601">
    <property type="entry name" value="PKD_dom"/>
</dbReference>
<comment type="caution">
    <text evidence="2">The sequence shown here is derived from an EMBL/GenBank/DDBJ whole genome shotgun (WGS) entry which is preliminary data.</text>
</comment>
<reference evidence="2" key="1">
    <citation type="journal article" date="2014" name="Int. J. Syst. Evol. Microbiol.">
        <title>Complete genome sequence of Corynebacterium casei LMG S-19264T (=DSM 44701T), isolated from a smear-ripened cheese.</title>
        <authorList>
            <consortium name="US DOE Joint Genome Institute (JGI-PGF)"/>
            <person name="Walter F."/>
            <person name="Albersmeier A."/>
            <person name="Kalinowski J."/>
            <person name="Ruckert C."/>
        </authorList>
    </citation>
    <scope>NUCLEOTIDE SEQUENCE</scope>
    <source>
        <strain evidence="2">NBRC 108769</strain>
    </source>
</reference>
<accession>A0AA37SMW0</accession>
<dbReference type="Gene3D" id="2.60.40.10">
    <property type="entry name" value="Immunoglobulins"/>
    <property type="match status" value="4"/>
</dbReference>
<evidence type="ECO:0000313" key="2">
    <source>
        <dbReference type="EMBL" id="GLR16222.1"/>
    </source>
</evidence>
<name>A0AA37SMW0_9BACT</name>
<feature type="domain" description="PKD" evidence="1">
    <location>
        <begin position="608"/>
        <end position="662"/>
    </location>
</feature>
<dbReference type="SUPFAM" id="SSF49299">
    <property type="entry name" value="PKD domain"/>
    <property type="match status" value="3"/>
</dbReference>
<dbReference type="Pfam" id="PF18911">
    <property type="entry name" value="PKD_4"/>
    <property type="match status" value="2"/>
</dbReference>
<dbReference type="InterPro" id="IPR022409">
    <property type="entry name" value="PKD/Chitinase_dom"/>
</dbReference>
<dbReference type="SMART" id="SM00089">
    <property type="entry name" value="PKD"/>
    <property type="match status" value="3"/>
</dbReference>
<dbReference type="Pfam" id="PF13585">
    <property type="entry name" value="CHU_C"/>
    <property type="match status" value="1"/>
</dbReference>
<dbReference type="RefSeq" id="WP_235293024.1">
    <property type="nucleotide sequence ID" value="NZ_BSOH01000005.1"/>
</dbReference>
<dbReference type="AlphaFoldDB" id="A0AA37SMW0"/>
<dbReference type="NCBIfam" id="TIGR04131">
    <property type="entry name" value="Bac_Flav_CTERM"/>
    <property type="match status" value="1"/>
</dbReference>
<organism evidence="2 3">
    <name type="scientific">Portibacter lacus</name>
    <dbReference type="NCBI Taxonomy" id="1099794"/>
    <lineage>
        <taxon>Bacteria</taxon>
        <taxon>Pseudomonadati</taxon>
        <taxon>Bacteroidota</taxon>
        <taxon>Saprospiria</taxon>
        <taxon>Saprospirales</taxon>
        <taxon>Haliscomenobacteraceae</taxon>
        <taxon>Portibacter</taxon>
    </lineage>
</organism>
<feature type="domain" description="PKD" evidence="1">
    <location>
        <begin position="436"/>
        <end position="481"/>
    </location>
</feature>
<sequence length="758" mass="83622">MGKRFSFVVLFFILGISINSLYAKHIIGGDVTYECLGVDSTTMIATYNIVFKMYRDCGPNGGAAFDDSPEIGVFRGAANGGVFFLTKFNVPLREVVNLEIEKSPCQEIPTGICVQEGRYEFEVNLPISEFSYFLSYQRCCRNVTINNIVNAEDTGASFGIEITAAAQQVCNTSPKFDVFPPILICVDQPLFASQAASDAEGDLLVYEFCSPKQGGGPFGSAENPGDQTACNGIIPDPSKCPPPYPDVVFKLPNYSFSNPVAADPQLSIDSQTGVITGTPNLIGQFVVGVCVKEYRDGVLLSKVSRDFQFNVTECENFVSASVKHDVQIGPNEYQVNSCGDFTIDFINESQDPAFIDGYLWNFNINGNIVTSTEKDISVTFPGLGNFSGSMIVNPDETDDLCKDTAYFEVFVYPDIEADYSYSFDTCVGGPVNFRDLSVSGAGNILAWEWDFDDGDSSFVKNPAHAYQEPGSKDVRLIVTDANECQDTLEQTFEYLPAPPIIIIEPSTFFGCSPAEIFFNNLSTPVDSTYDIFWDFGDGMTSNEISPYHVFTEVGQYDVSVEIISPIGCEISKAFNNLIEVDLKPEADFDFSPEEPNSLNTTVQFSDLSTNAVKWQWEFGEQGASFERNPNFTFRDTGLHAIQLVAFHPSGCPDTITKIIDVTPFVSYQMPNAFTPNADGTNDLFMGKGIISGMSEFELRIFNRWGEMVFETDDPLEGWNGQKYNTGGQAQSGVYVFQLSYRDARGMLFEKKGFATLIR</sequence>
<evidence type="ECO:0000313" key="3">
    <source>
        <dbReference type="Proteomes" id="UP001156666"/>
    </source>
</evidence>
<dbReference type="PROSITE" id="PS50093">
    <property type="entry name" value="PKD"/>
    <property type="match status" value="3"/>
</dbReference>
<dbReference type="InterPro" id="IPR035986">
    <property type="entry name" value="PKD_dom_sf"/>
</dbReference>
<dbReference type="Pfam" id="PF00801">
    <property type="entry name" value="PKD"/>
    <property type="match status" value="1"/>
</dbReference>